<dbReference type="GO" id="GO:0016491">
    <property type="term" value="F:oxidoreductase activity"/>
    <property type="evidence" value="ECO:0007669"/>
    <property type="project" value="InterPro"/>
</dbReference>
<dbReference type="CDD" id="cd03064">
    <property type="entry name" value="TRX_Fd_NuoE"/>
    <property type="match status" value="1"/>
</dbReference>
<evidence type="ECO:0000256" key="6">
    <source>
        <dbReference type="ARBA" id="ARBA00034078"/>
    </source>
</evidence>
<evidence type="ECO:0000256" key="1">
    <source>
        <dbReference type="ARBA" id="ARBA00010643"/>
    </source>
</evidence>
<dbReference type="Gene3D" id="1.10.10.1590">
    <property type="entry name" value="NADH-quinone oxidoreductase subunit E"/>
    <property type="match status" value="1"/>
</dbReference>
<protein>
    <submittedName>
        <fullName evidence="8">NAD(P)-dependent iron-only hydrogenase diaphorase component iron-sulfur protein</fullName>
    </submittedName>
</protein>
<evidence type="ECO:0000256" key="4">
    <source>
        <dbReference type="ARBA" id="ARBA00023004"/>
    </source>
</evidence>
<evidence type="ECO:0000256" key="7">
    <source>
        <dbReference type="PIRSR" id="PIRSR000216-1"/>
    </source>
</evidence>
<dbReference type="GO" id="GO:0051537">
    <property type="term" value="F:2 iron, 2 sulfur cluster binding"/>
    <property type="evidence" value="ECO:0007669"/>
    <property type="project" value="UniProtKB-KW"/>
</dbReference>
<feature type="binding site" evidence="7">
    <location>
        <position position="129"/>
    </location>
    <ligand>
        <name>[2Fe-2S] cluster</name>
        <dbReference type="ChEBI" id="CHEBI:190135"/>
    </ligand>
</feature>
<organism evidence="8 9">
    <name type="scientific">Tepidibacter formicigenes DSM 15518</name>
    <dbReference type="NCBI Taxonomy" id="1123349"/>
    <lineage>
        <taxon>Bacteria</taxon>
        <taxon>Bacillati</taxon>
        <taxon>Bacillota</taxon>
        <taxon>Clostridia</taxon>
        <taxon>Peptostreptococcales</taxon>
        <taxon>Peptostreptococcaceae</taxon>
        <taxon>Tepidibacter</taxon>
    </lineage>
</organism>
<evidence type="ECO:0000313" key="9">
    <source>
        <dbReference type="Proteomes" id="UP000242497"/>
    </source>
</evidence>
<dbReference type="AlphaFoldDB" id="A0A1M6RNU3"/>
<keyword evidence="5 7" id="KW-0411">Iron-sulfur</keyword>
<dbReference type="RefSeq" id="WP_072889858.1">
    <property type="nucleotide sequence ID" value="NZ_FRAE01000060.1"/>
</dbReference>
<sequence length="173" mass="19304">MSNGLLGKEKFEKLEKFISSIPNNEGALIEVLHKAQHIFGYLPKEVQLFISEKLNLPSSKVFGVVSFYSYFTTKPRGKFVINVCLGTVCFVKGADKVMEEFEKQLDIKCGETTSDGKFTLEGLRCVGACGLAPVVVINDKVYGHVTKEDVSKILSNYKNIDKKENKELAENLM</sequence>
<dbReference type="InterPro" id="IPR041921">
    <property type="entry name" value="NuoE_N"/>
</dbReference>
<comment type="similarity">
    <text evidence="1">Belongs to the complex I 24 kDa subunit family.</text>
</comment>
<dbReference type="PANTHER" id="PTHR43342">
    <property type="entry name" value="NADH-QUINONE OXIDOREDUCTASE, E SUBUNIT"/>
    <property type="match status" value="1"/>
</dbReference>
<dbReference type="InterPro" id="IPR042128">
    <property type="entry name" value="NuoE_dom"/>
</dbReference>
<accession>A0A1M6RNU3</accession>
<dbReference type="InterPro" id="IPR036249">
    <property type="entry name" value="Thioredoxin-like_sf"/>
</dbReference>
<dbReference type="InterPro" id="IPR028431">
    <property type="entry name" value="NADP_DH_HndA-like"/>
</dbReference>
<dbReference type="EMBL" id="FRAE01000060">
    <property type="protein sequence ID" value="SHK34136.1"/>
    <property type="molecule type" value="Genomic_DNA"/>
</dbReference>
<dbReference type="Pfam" id="PF01257">
    <property type="entry name" value="2Fe-2S_thioredx"/>
    <property type="match status" value="1"/>
</dbReference>
<reference evidence="9" key="1">
    <citation type="submission" date="2016-11" db="EMBL/GenBank/DDBJ databases">
        <authorList>
            <person name="Varghese N."/>
            <person name="Submissions S."/>
        </authorList>
    </citation>
    <scope>NUCLEOTIDE SEQUENCE [LARGE SCALE GENOMIC DNA]</scope>
    <source>
        <strain evidence="9">DSM 15518</strain>
    </source>
</reference>
<evidence type="ECO:0000256" key="5">
    <source>
        <dbReference type="ARBA" id="ARBA00023014"/>
    </source>
</evidence>
<dbReference type="PANTHER" id="PTHR43342:SF2">
    <property type="entry name" value="POTENTIAL NAD-REDUCING HYDROGENASE SUBUNIT"/>
    <property type="match status" value="1"/>
</dbReference>
<evidence type="ECO:0000256" key="2">
    <source>
        <dbReference type="ARBA" id="ARBA00022714"/>
    </source>
</evidence>
<proteinExistence type="inferred from homology"/>
<feature type="binding site" evidence="7">
    <location>
        <position position="125"/>
    </location>
    <ligand>
        <name>[2Fe-2S] cluster</name>
        <dbReference type="ChEBI" id="CHEBI:190135"/>
    </ligand>
</feature>
<keyword evidence="4 7" id="KW-0408">Iron</keyword>
<dbReference type="InterPro" id="IPR002023">
    <property type="entry name" value="NuoE-like"/>
</dbReference>
<feature type="binding site" evidence="7">
    <location>
        <position position="89"/>
    </location>
    <ligand>
        <name>[2Fe-2S] cluster</name>
        <dbReference type="ChEBI" id="CHEBI:190135"/>
    </ligand>
</feature>
<dbReference type="OrthoDB" id="9807941at2"/>
<dbReference type="Gene3D" id="3.40.30.10">
    <property type="entry name" value="Glutaredoxin"/>
    <property type="match status" value="1"/>
</dbReference>
<keyword evidence="2 7" id="KW-0001">2Fe-2S</keyword>
<feature type="binding site" evidence="7">
    <location>
        <position position="84"/>
    </location>
    <ligand>
        <name>[2Fe-2S] cluster</name>
        <dbReference type="ChEBI" id="CHEBI:190135"/>
    </ligand>
</feature>
<evidence type="ECO:0000313" key="8">
    <source>
        <dbReference type="EMBL" id="SHK34136.1"/>
    </source>
</evidence>
<comment type="cofactor">
    <cofactor evidence="6">
        <name>[2Fe-2S] cluster</name>
        <dbReference type="ChEBI" id="CHEBI:190135"/>
    </cofactor>
</comment>
<evidence type="ECO:0000256" key="3">
    <source>
        <dbReference type="ARBA" id="ARBA00022723"/>
    </source>
</evidence>
<keyword evidence="3 7" id="KW-0479">Metal-binding</keyword>
<gene>
    <name evidence="8" type="ORF">SAMN02744037_02149</name>
</gene>
<keyword evidence="9" id="KW-1185">Reference proteome</keyword>
<name>A0A1M6RNU3_9FIRM</name>
<dbReference type="Proteomes" id="UP000242497">
    <property type="component" value="Unassembled WGS sequence"/>
</dbReference>
<dbReference type="NCBIfam" id="NF005722">
    <property type="entry name" value="PRK07539.1-2"/>
    <property type="match status" value="1"/>
</dbReference>
<dbReference type="SUPFAM" id="SSF52833">
    <property type="entry name" value="Thioredoxin-like"/>
    <property type="match status" value="1"/>
</dbReference>
<comment type="cofactor">
    <cofactor evidence="7">
        <name>[2Fe-2S] cluster</name>
        <dbReference type="ChEBI" id="CHEBI:190135"/>
    </cofactor>
    <text evidence="7">Binds 1 [2Fe-2S] cluster.</text>
</comment>
<dbReference type="STRING" id="1123349.SAMN02744037_02149"/>
<dbReference type="FunFam" id="3.40.30.10:FF:000015">
    <property type="entry name" value="NADH-quinone oxidoreductase subunit E"/>
    <property type="match status" value="1"/>
</dbReference>
<dbReference type="PIRSF" id="PIRSF000216">
    <property type="entry name" value="NADH_DH_24kDa"/>
    <property type="match status" value="1"/>
</dbReference>
<dbReference type="GO" id="GO:0046872">
    <property type="term" value="F:metal ion binding"/>
    <property type="evidence" value="ECO:0007669"/>
    <property type="project" value="UniProtKB-KW"/>
</dbReference>